<feature type="region of interest" description="Disordered" evidence="3">
    <location>
        <begin position="279"/>
        <end position="321"/>
    </location>
</feature>
<dbReference type="InterPro" id="IPR039663">
    <property type="entry name" value="AIP/AIPL1/TTC9"/>
</dbReference>
<evidence type="ECO:0000313" key="5">
    <source>
        <dbReference type="Proteomes" id="UP000747110"/>
    </source>
</evidence>
<organism evidence="4 5">
    <name type="scientific">Volvox reticuliferus</name>
    <dbReference type="NCBI Taxonomy" id="1737510"/>
    <lineage>
        <taxon>Eukaryota</taxon>
        <taxon>Viridiplantae</taxon>
        <taxon>Chlorophyta</taxon>
        <taxon>core chlorophytes</taxon>
        <taxon>Chlorophyceae</taxon>
        <taxon>CS clade</taxon>
        <taxon>Chlamydomonadales</taxon>
        <taxon>Volvocaceae</taxon>
        <taxon>Volvox</taxon>
    </lineage>
</organism>
<name>A0A8J4FE28_9CHLO</name>
<dbReference type="OrthoDB" id="72596at2759"/>
<keyword evidence="5" id="KW-1185">Reference proteome</keyword>
<accession>A0A8J4FE28</accession>
<dbReference type="InterPro" id="IPR011990">
    <property type="entry name" value="TPR-like_helical_dom_sf"/>
</dbReference>
<evidence type="ECO:0000256" key="3">
    <source>
        <dbReference type="SAM" id="MobiDB-lite"/>
    </source>
</evidence>
<keyword evidence="2" id="KW-0802">TPR repeat</keyword>
<dbReference type="SUPFAM" id="SSF48452">
    <property type="entry name" value="TPR-like"/>
    <property type="match status" value="1"/>
</dbReference>
<dbReference type="Gene3D" id="1.25.40.10">
    <property type="entry name" value="Tetratricopeptide repeat domain"/>
    <property type="match status" value="1"/>
</dbReference>
<dbReference type="Proteomes" id="UP000747110">
    <property type="component" value="Unassembled WGS sequence"/>
</dbReference>
<dbReference type="EMBL" id="BNCP01000002">
    <property type="protein sequence ID" value="GIL71073.1"/>
    <property type="molecule type" value="Genomic_DNA"/>
</dbReference>
<proteinExistence type="predicted"/>
<dbReference type="AlphaFoldDB" id="A0A8J4FE28"/>
<comment type="caution">
    <text evidence="4">The sequence shown here is derived from an EMBL/GenBank/DDBJ whole genome shotgun (WGS) entry which is preliminary data.</text>
</comment>
<keyword evidence="1" id="KW-0677">Repeat</keyword>
<evidence type="ECO:0000256" key="1">
    <source>
        <dbReference type="ARBA" id="ARBA00022737"/>
    </source>
</evidence>
<evidence type="ECO:0000313" key="4">
    <source>
        <dbReference type="EMBL" id="GIL71073.1"/>
    </source>
</evidence>
<dbReference type="PANTHER" id="PTHR11242">
    <property type="entry name" value="ARYL HYDROCARBON RECEPTOR INTERACTING PROTEIN RELATED"/>
    <property type="match status" value="1"/>
</dbReference>
<evidence type="ECO:0000256" key="2">
    <source>
        <dbReference type="ARBA" id="ARBA00022803"/>
    </source>
</evidence>
<reference evidence="4" key="1">
    <citation type="journal article" date="2021" name="Proc. Natl. Acad. Sci. U.S.A.">
        <title>Three genomes in the algal genus Volvox reveal the fate of a haploid sex-determining region after a transition to homothallism.</title>
        <authorList>
            <person name="Yamamoto K."/>
            <person name="Hamaji T."/>
            <person name="Kawai-Toyooka H."/>
            <person name="Matsuzaki R."/>
            <person name="Takahashi F."/>
            <person name="Nishimura Y."/>
            <person name="Kawachi M."/>
            <person name="Noguchi H."/>
            <person name="Minakuchi Y."/>
            <person name="Umen J.G."/>
            <person name="Toyoda A."/>
            <person name="Nozaki H."/>
        </authorList>
    </citation>
    <scope>NUCLEOTIDE SEQUENCE</scope>
    <source>
        <strain evidence="4">NIES-3786</strain>
    </source>
</reference>
<feature type="region of interest" description="Disordered" evidence="3">
    <location>
        <begin position="253"/>
        <end position="272"/>
    </location>
</feature>
<protein>
    <submittedName>
        <fullName evidence="4">Uncharacterized protein</fullName>
    </submittedName>
</protein>
<feature type="compositionally biased region" description="Low complexity" evidence="3">
    <location>
        <begin position="279"/>
        <end position="290"/>
    </location>
</feature>
<sequence>MGWQRSDNKMPLLGSFQDYLTAAIQLKSALVKAKPGRQEWEQAPPFLRCTAAADASVQRARAGGFSVQYKAAIQLKEEGNQLIIKDPPAALERYSQALSVFLWFDRGQDRASEDVPLVCSAEKLEGAEQDQAYHLLSVSFSNAAACLLQMGMAADAAYACSKALKYDPYNVKALYRRAMAHRQAATNAGLEAAVSDLAAANQLEPANNQVRLALATVQHELREHRKQERGMYSNIFQHGQLYDEHAANATANSSGGLQRAAPAGGAGCVTGSQRRGAVSTAAAASADTMGAEGGWHDATGSEDEDWRRAEPAGGSDELDPEDLLFLDPQKRKVESALASREADLVMFKMQAALARSRNRKMAERLDAERARRAVRFPWWAVPWWAYALIGLHLAYRLIKVWRMPVPNGVHPHGIVQEAGQGLQSDHLDL</sequence>
<gene>
    <name evidence="4" type="ORF">Vretifemale_1491</name>
</gene>
<dbReference type="PANTHER" id="PTHR11242:SF0">
    <property type="entry name" value="TPR_REGION DOMAIN-CONTAINING PROTEIN"/>
    <property type="match status" value="1"/>
</dbReference>